<dbReference type="GO" id="GO:0000981">
    <property type="term" value="F:DNA-binding transcription factor activity, RNA polymerase II-specific"/>
    <property type="evidence" value="ECO:0007669"/>
    <property type="project" value="TreeGrafter"/>
</dbReference>
<dbReference type="InterPro" id="IPR036236">
    <property type="entry name" value="Znf_C2H2_sf"/>
</dbReference>
<feature type="domain" description="C2H2-type" evidence="6">
    <location>
        <begin position="415"/>
        <end position="442"/>
    </location>
</feature>
<dbReference type="PANTHER" id="PTHR24408">
    <property type="entry name" value="ZINC FINGER PROTEIN"/>
    <property type="match status" value="1"/>
</dbReference>
<feature type="domain" description="C2H2-type" evidence="6">
    <location>
        <begin position="173"/>
        <end position="201"/>
    </location>
</feature>
<evidence type="ECO:0000256" key="3">
    <source>
        <dbReference type="ARBA" id="ARBA00022771"/>
    </source>
</evidence>
<keyword evidence="3 5" id="KW-0863">Zinc-finger</keyword>
<feature type="domain" description="C2H2-type" evidence="6">
    <location>
        <begin position="211"/>
        <end position="238"/>
    </location>
</feature>
<dbReference type="RefSeq" id="XP_030764973.1">
    <property type="nucleotide sequence ID" value="XM_030909113.1"/>
</dbReference>
<dbReference type="Gene3D" id="3.30.160.60">
    <property type="entry name" value="Classic Zinc Finger"/>
    <property type="match status" value="7"/>
</dbReference>
<dbReference type="Pfam" id="PF00096">
    <property type="entry name" value="zf-C2H2"/>
    <property type="match status" value="4"/>
</dbReference>
<feature type="domain" description="C2H2-type" evidence="6">
    <location>
        <begin position="514"/>
        <end position="542"/>
    </location>
</feature>
<dbReference type="GO" id="GO:0008270">
    <property type="term" value="F:zinc ion binding"/>
    <property type="evidence" value="ECO:0007669"/>
    <property type="project" value="UniProtKB-KW"/>
</dbReference>
<dbReference type="FunCoup" id="A0A6J2YLT3">
    <property type="interactions" value="374"/>
</dbReference>
<keyword evidence="2" id="KW-0677">Repeat</keyword>
<evidence type="ECO:0000256" key="5">
    <source>
        <dbReference type="PROSITE-ProRule" id="PRU00042"/>
    </source>
</evidence>
<organism evidence="7 8">
    <name type="scientific">Sitophilus oryzae</name>
    <name type="common">Rice weevil</name>
    <name type="synonym">Curculio oryzae</name>
    <dbReference type="NCBI Taxonomy" id="7048"/>
    <lineage>
        <taxon>Eukaryota</taxon>
        <taxon>Metazoa</taxon>
        <taxon>Ecdysozoa</taxon>
        <taxon>Arthropoda</taxon>
        <taxon>Hexapoda</taxon>
        <taxon>Insecta</taxon>
        <taxon>Pterygota</taxon>
        <taxon>Neoptera</taxon>
        <taxon>Endopterygota</taxon>
        <taxon>Coleoptera</taxon>
        <taxon>Polyphaga</taxon>
        <taxon>Cucujiformia</taxon>
        <taxon>Curculionidae</taxon>
        <taxon>Dryophthorinae</taxon>
        <taxon>Sitophilus</taxon>
    </lineage>
</organism>
<feature type="domain" description="C2H2-type" evidence="6">
    <location>
        <begin position="279"/>
        <end position="306"/>
    </location>
</feature>
<reference evidence="8" key="1">
    <citation type="submission" date="2025-08" db="UniProtKB">
        <authorList>
            <consortium name="RefSeq"/>
        </authorList>
    </citation>
    <scope>IDENTIFICATION</scope>
    <source>
        <tissue evidence="8">Gonads</tissue>
    </source>
</reference>
<feature type="domain" description="C2H2-type" evidence="6">
    <location>
        <begin position="242"/>
        <end position="265"/>
    </location>
</feature>
<dbReference type="GO" id="GO:0005634">
    <property type="term" value="C:nucleus"/>
    <property type="evidence" value="ECO:0007669"/>
    <property type="project" value="TreeGrafter"/>
</dbReference>
<dbReference type="InterPro" id="IPR013087">
    <property type="entry name" value="Znf_C2H2_type"/>
</dbReference>
<keyword evidence="7" id="KW-1185">Reference proteome</keyword>
<dbReference type="PROSITE" id="PS00028">
    <property type="entry name" value="ZINC_FINGER_C2H2_1"/>
    <property type="match status" value="7"/>
</dbReference>
<dbReference type="AlphaFoldDB" id="A0A6J2YLT3"/>
<feature type="domain" description="C2H2-type" evidence="6">
    <location>
        <begin position="310"/>
        <end position="338"/>
    </location>
</feature>
<dbReference type="SUPFAM" id="SSF57667">
    <property type="entry name" value="beta-beta-alpha zinc fingers"/>
    <property type="match status" value="7"/>
</dbReference>
<accession>A0A6J2YLT3</accession>
<protein>
    <submittedName>
        <fullName evidence="8">Zinc finger protein 184-like isoform X1</fullName>
    </submittedName>
</protein>
<name>A0A6J2YLT3_SITOR</name>
<feature type="domain" description="C2H2-type" evidence="6">
    <location>
        <begin position="103"/>
        <end position="131"/>
    </location>
</feature>
<dbReference type="InParanoid" id="A0A6J2YLT3"/>
<dbReference type="PROSITE" id="PS50157">
    <property type="entry name" value="ZINC_FINGER_C2H2_2"/>
    <property type="match status" value="11"/>
</dbReference>
<evidence type="ECO:0000256" key="4">
    <source>
        <dbReference type="ARBA" id="ARBA00022833"/>
    </source>
</evidence>
<dbReference type="Proteomes" id="UP000504635">
    <property type="component" value="Unplaced"/>
</dbReference>
<dbReference type="OrthoDB" id="3561125at2759"/>
<dbReference type="GeneID" id="115889167"/>
<evidence type="ECO:0000256" key="2">
    <source>
        <dbReference type="ARBA" id="ARBA00022737"/>
    </source>
</evidence>
<keyword evidence="4" id="KW-0862">Zinc</keyword>
<dbReference type="PANTHER" id="PTHR24408:SF64">
    <property type="entry name" value="LINKING IMMUNITY AND METABOLISM-RELATED"/>
    <property type="match status" value="1"/>
</dbReference>
<sequence>MNQTVEHVKQENYVSEENINGVWSDNKLEFGIQTDELTNTDDNKHEIYVQTKVESDDNEITKELKEPQKKVYRCAVCGCQKQYRSDFDRHMKVHMAPGERQLFACPHCDKKYKKKDSLKYHLRDNHIDSRTKELKEPQKKVYKCAVCGCQKQYRSSFDQHMKVHMAPEERQLFACVHCGNKYSTKSNLKHHLDNKHIDSRTKELKESQKIYKCAVCGCQKQYRSSFDRHMKVHMAPGERQLFACPHCDKKYKKKDSLKYHLRDNHIDSGLKGAQQTVYHTCSECDYQTPYRSNLRQHEKVHLAPEEQQMFACAHCDVKYRRKHSLQYHLDNNHTDLSRSKEVQKKVSTCSICGYRTRHLPNLRRHEAVHLAPEARQLFPCVHCDKTYRNKFTLQLHLNRDHIESSGSKEVQKKVSTCSICGYQTLRSTNLRRHEAVHLALEARQLFPCVHCDKIYKHKISLQLHLNRDHMESSRSKEVPRKVSTCSICGYQTVYLPNFRRHKAVHLAPEARQLFPCVHCDKIYKKKSTLQLHLNRDHIESRNADDIPIEVISEDSLKIEIDDHTPLSDDFKYADSVVLTDEVKSECSVKTEIDDHALLLDDFNEVKPEFVKIETDNDPPILNEDMHDDFKSTEDLSITKKLKLDFIKMEPDDR</sequence>
<feature type="domain" description="C2H2-type" evidence="6">
    <location>
        <begin position="72"/>
        <end position="99"/>
    </location>
</feature>
<feature type="domain" description="C2H2-type" evidence="6">
    <location>
        <begin position="378"/>
        <end position="406"/>
    </location>
</feature>
<proteinExistence type="predicted"/>
<evidence type="ECO:0000259" key="6">
    <source>
        <dbReference type="PROSITE" id="PS50157"/>
    </source>
</evidence>
<feature type="domain" description="C2H2-type" evidence="6">
    <location>
        <begin position="142"/>
        <end position="169"/>
    </location>
</feature>
<evidence type="ECO:0000313" key="7">
    <source>
        <dbReference type="Proteomes" id="UP000504635"/>
    </source>
</evidence>
<evidence type="ECO:0000256" key="1">
    <source>
        <dbReference type="ARBA" id="ARBA00022723"/>
    </source>
</evidence>
<evidence type="ECO:0000313" key="8">
    <source>
        <dbReference type="RefSeq" id="XP_030764973.1"/>
    </source>
</evidence>
<dbReference type="KEGG" id="soy:115889167"/>
<dbReference type="GO" id="GO:0043565">
    <property type="term" value="F:sequence-specific DNA binding"/>
    <property type="evidence" value="ECO:0007669"/>
    <property type="project" value="TreeGrafter"/>
</dbReference>
<dbReference type="SMART" id="SM00355">
    <property type="entry name" value="ZnF_C2H2"/>
    <property type="match status" value="14"/>
</dbReference>
<gene>
    <name evidence="8" type="primary">LOC115889167</name>
</gene>
<keyword evidence="1" id="KW-0479">Metal-binding</keyword>